<proteinExistence type="predicted"/>
<reference evidence="1 2" key="1">
    <citation type="submission" date="2015-09" db="EMBL/GenBank/DDBJ databases">
        <authorList>
            <consortium name="Swine Surveillance"/>
        </authorList>
    </citation>
    <scope>NUCLEOTIDE SEQUENCE [LARGE SCALE GENOMIC DNA]</scope>
    <source>
        <strain evidence="1 2">CECT 4292</strain>
    </source>
</reference>
<organism evidence="1 2">
    <name type="scientific">Ruegeria atlantica</name>
    <dbReference type="NCBI Taxonomy" id="81569"/>
    <lineage>
        <taxon>Bacteria</taxon>
        <taxon>Pseudomonadati</taxon>
        <taxon>Pseudomonadota</taxon>
        <taxon>Alphaproteobacteria</taxon>
        <taxon>Rhodobacterales</taxon>
        <taxon>Roseobacteraceae</taxon>
        <taxon>Ruegeria</taxon>
    </lineage>
</organism>
<evidence type="ECO:0000313" key="1">
    <source>
        <dbReference type="EMBL" id="CUH49503.1"/>
    </source>
</evidence>
<evidence type="ECO:0000313" key="2">
    <source>
        <dbReference type="Proteomes" id="UP000050783"/>
    </source>
</evidence>
<dbReference type="AlphaFoldDB" id="A0A0P1EGT0"/>
<sequence length="72" mass="7982">MFVQRGDLVREVAHMAVGAGILEDRAKDRSRIQRVRVGHLHVDAQRLGAGFDDRDGLRVAVLVHEEGRVVGL</sequence>
<protein>
    <submittedName>
        <fullName evidence="1">Uncharacterized protein</fullName>
    </submittedName>
</protein>
<dbReference type="EMBL" id="CYPU01000068">
    <property type="protein sequence ID" value="CUH49503.1"/>
    <property type="molecule type" value="Genomic_DNA"/>
</dbReference>
<accession>A0A0P1EGT0</accession>
<gene>
    <name evidence="1" type="ORF">RUA4292_03699</name>
</gene>
<name>A0A0P1EGT0_9RHOB</name>
<dbReference type="Proteomes" id="UP000050783">
    <property type="component" value="Unassembled WGS sequence"/>
</dbReference>